<dbReference type="AlphaFoldDB" id="F6EQP0"/>
<organism evidence="1 2">
    <name type="scientific">Hoyosella subflava (strain DSM 45089 / JCM 17490 / NBRC 109087 / DQS3-9A1)</name>
    <name type="common">Amycolicicoccus subflavus</name>
    <dbReference type="NCBI Taxonomy" id="443218"/>
    <lineage>
        <taxon>Bacteria</taxon>
        <taxon>Bacillati</taxon>
        <taxon>Actinomycetota</taxon>
        <taxon>Actinomycetes</taxon>
        <taxon>Mycobacteriales</taxon>
        <taxon>Hoyosellaceae</taxon>
        <taxon>Hoyosella</taxon>
    </lineage>
</organism>
<dbReference type="KEGG" id="asd:AS9A_3476"/>
<gene>
    <name evidence="1" type="ordered locus">AS9A_3476</name>
</gene>
<accession>F6EQP0</accession>
<evidence type="ECO:0000313" key="2">
    <source>
        <dbReference type="Proteomes" id="UP000009235"/>
    </source>
</evidence>
<sequence length="59" mass="6421">MRRRLLLAVAMCADERCVEMEKSRGHHCHGERCGAAAFTNPQADCAVSVTPSYAPGDLM</sequence>
<proteinExistence type="predicted"/>
<dbReference type="HOGENOM" id="CLU_2950051_0_0_11"/>
<dbReference type="Proteomes" id="UP000009235">
    <property type="component" value="Chromosome"/>
</dbReference>
<reference evidence="1 2" key="1">
    <citation type="journal article" date="2011" name="J. Bacteriol.">
        <title>Complete genome sequence of Amycolicicoccus subflavus DQS3-9A1T, an actinomycete isolated from crude oil-polluted soil.</title>
        <authorList>
            <person name="Cai M."/>
            <person name="Chen W.M."/>
            <person name="Nie Y."/>
            <person name="Chi C.Q."/>
            <person name="Wang Y.N."/>
            <person name="Tang Y.Q."/>
            <person name="Li G.Y."/>
            <person name="Wu X.L."/>
        </authorList>
    </citation>
    <scope>NUCLEOTIDE SEQUENCE [LARGE SCALE GENOMIC DNA]</scope>
    <source>
        <strain evidence="2">DSM 45089 / DQS3-9A1</strain>
    </source>
</reference>
<dbReference type="EMBL" id="CP002786">
    <property type="protein sequence ID" value="AEF41917.1"/>
    <property type="molecule type" value="Genomic_DNA"/>
</dbReference>
<keyword evidence="2" id="KW-1185">Reference proteome</keyword>
<evidence type="ECO:0000313" key="1">
    <source>
        <dbReference type="EMBL" id="AEF41917.1"/>
    </source>
</evidence>
<name>F6EQP0_HOYSD</name>
<protein>
    <submittedName>
        <fullName evidence="1">Uncharacterized protein</fullName>
    </submittedName>
</protein>